<evidence type="ECO:0000313" key="5">
    <source>
        <dbReference type="Proteomes" id="UP000598297"/>
    </source>
</evidence>
<dbReference type="RefSeq" id="WP_161704002.1">
    <property type="nucleotide sequence ID" value="NZ_JAAAHS010000380.1"/>
</dbReference>
<dbReference type="Gene3D" id="3.40.50.720">
    <property type="entry name" value="NAD(P)-binding Rossmann-like Domain"/>
    <property type="match status" value="1"/>
</dbReference>
<dbReference type="SUPFAM" id="SSF51735">
    <property type="entry name" value="NAD(P)-binding Rossmann-fold domains"/>
    <property type="match status" value="1"/>
</dbReference>
<evidence type="ECO:0000256" key="1">
    <source>
        <dbReference type="ARBA" id="ARBA00006484"/>
    </source>
</evidence>
<dbReference type="FunFam" id="3.40.50.720:FF:000084">
    <property type="entry name" value="Short-chain dehydrogenase reductase"/>
    <property type="match status" value="1"/>
</dbReference>
<keyword evidence="5" id="KW-1185">Reference proteome</keyword>
<dbReference type="PANTHER" id="PTHR43669:SF3">
    <property type="entry name" value="ALCOHOL DEHYDROGENASE, PUTATIVE (AFU_ORTHOLOGUE AFUA_3G03445)-RELATED"/>
    <property type="match status" value="1"/>
</dbReference>
<dbReference type="AlphaFoldDB" id="A0A964UUW1"/>
<dbReference type="PANTHER" id="PTHR43669">
    <property type="entry name" value="5-KETO-D-GLUCONATE 5-REDUCTASE"/>
    <property type="match status" value="1"/>
</dbReference>
<feature type="domain" description="Ketoreductase" evidence="3">
    <location>
        <begin position="16"/>
        <end position="195"/>
    </location>
</feature>
<dbReference type="InterPro" id="IPR002347">
    <property type="entry name" value="SDR_fam"/>
</dbReference>
<protein>
    <submittedName>
        <fullName evidence="4">SDR family oxidoreductase</fullName>
    </submittedName>
</protein>
<organism evidence="4 5">
    <name type="scientific">Streptomyces boluensis</name>
    <dbReference type="NCBI Taxonomy" id="1775135"/>
    <lineage>
        <taxon>Bacteria</taxon>
        <taxon>Bacillati</taxon>
        <taxon>Actinomycetota</taxon>
        <taxon>Actinomycetes</taxon>
        <taxon>Kitasatosporales</taxon>
        <taxon>Streptomycetaceae</taxon>
        <taxon>Streptomyces</taxon>
    </lineage>
</organism>
<evidence type="ECO:0000313" key="4">
    <source>
        <dbReference type="EMBL" id="NBE55863.1"/>
    </source>
</evidence>
<dbReference type="InterPro" id="IPR020904">
    <property type="entry name" value="Sc_DH/Rdtase_CS"/>
</dbReference>
<dbReference type="InterPro" id="IPR057326">
    <property type="entry name" value="KR_dom"/>
</dbReference>
<evidence type="ECO:0000256" key="2">
    <source>
        <dbReference type="ARBA" id="ARBA00023002"/>
    </source>
</evidence>
<dbReference type="Pfam" id="PF13561">
    <property type="entry name" value="adh_short_C2"/>
    <property type="match status" value="1"/>
</dbReference>
<reference evidence="4" key="1">
    <citation type="submission" date="2020-01" db="EMBL/GenBank/DDBJ databases">
        <title>Whole-genome analyses of novel actinobacteria.</title>
        <authorList>
            <person name="Sahin N."/>
        </authorList>
    </citation>
    <scope>NUCLEOTIDE SEQUENCE</scope>
    <source>
        <strain evidence="4">YC537</strain>
    </source>
</reference>
<dbReference type="PRINTS" id="PR00081">
    <property type="entry name" value="GDHRDH"/>
</dbReference>
<name>A0A964UUW1_9ACTN</name>
<dbReference type="GO" id="GO:0016491">
    <property type="term" value="F:oxidoreductase activity"/>
    <property type="evidence" value="ECO:0007669"/>
    <property type="project" value="UniProtKB-KW"/>
</dbReference>
<dbReference type="EMBL" id="JAAAHS010000380">
    <property type="protein sequence ID" value="NBE55863.1"/>
    <property type="molecule type" value="Genomic_DNA"/>
</dbReference>
<accession>A0A964UUW1</accession>
<sequence length="259" mass="26844">MTAMNYLEQHFGLHGRTALVTGGSSGIGRAIAAGLAGAGAHVVLLARREEPLKEAVHELNSLGLKADHLTADLGDRSALRAAADRAAEAYGEPDILVTSAGVNLRPPFDELTEDEWDTTMAVNLDAPFLLGKRFGPGMAERGWGRIIHLASQQSVRAFGNSGAYGVSKAAVAGLARSQAEAWAPYGVCVNALAPGFVHTPLTEPVFADPARAAAMAARTMAGRNGEAEDCAGAAVFLASDAARYVNGQTLFVDGGFSVT</sequence>
<gene>
    <name evidence="4" type="ORF">GUY60_31405</name>
</gene>
<evidence type="ECO:0000259" key="3">
    <source>
        <dbReference type="SMART" id="SM00822"/>
    </source>
</evidence>
<proteinExistence type="inferred from homology"/>
<keyword evidence="2" id="KW-0560">Oxidoreductase</keyword>
<comment type="similarity">
    <text evidence="1">Belongs to the short-chain dehydrogenases/reductases (SDR) family.</text>
</comment>
<dbReference type="PROSITE" id="PS00061">
    <property type="entry name" value="ADH_SHORT"/>
    <property type="match status" value="1"/>
</dbReference>
<dbReference type="PRINTS" id="PR00080">
    <property type="entry name" value="SDRFAMILY"/>
</dbReference>
<dbReference type="SMART" id="SM00822">
    <property type="entry name" value="PKS_KR"/>
    <property type="match status" value="1"/>
</dbReference>
<dbReference type="OrthoDB" id="286404at2"/>
<dbReference type="InterPro" id="IPR036291">
    <property type="entry name" value="NAD(P)-bd_dom_sf"/>
</dbReference>
<comment type="caution">
    <text evidence="4">The sequence shown here is derived from an EMBL/GenBank/DDBJ whole genome shotgun (WGS) entry which is preliminary data.</text>
</comment>
<dbReference type="Proteomes" id="UP000598297">
    <property type="component" value="Unassembled WGS sequence"/>
</dbReference>